<dbReference type="RefSeq" id="WP_305731429.1">
    <property type="nucleotide sequence ID" value="NZ_OW150024.1"/>
</dbReference>
<evidence type="ECO:0000256" key="6">
    <source>
        <dbReference type="ARBA" id="ARBA00049183"/>
    </source>
</evidence>
<dbReference type="Pfam" id="PF04413">
    <property type="entry name" value="Glycos_transf_N"/>
    <property type="match status" value="1"/>
</dbReference>
<dbReference type="PANTHER" id="PTHR42755">
    <property type="entry name" value="3-DEOXY-MANNO-OCTULOSONATE CYTIDYLYLTRANSFERASE"/>
    <property type="match status" value="1"/>
</dbReference>
<evidence type="ECO:0000313" key="10">
    <source>
        <dbReference type="Proteomes" id="UP001295463"/>
    </source>
</evidence>
<protein>
    <recommendedName>
        <fullName evidence="3 7">3-deoxy-D-manno-octulosonic acid transferase</fullName>
        <shortName evidence="7">Kdo transferase</shortName>
        <ecNumber evidence="2 7">2.4.99.12</ecNumber>
    </recommendedName>
    <alternativeName>
        <fullName evidence="5 7">Lipid IV(A) 3-deoxy-D-manno-octulosonic acid transferase</fullName>
    </alternativeName>
</protein>
<evidence type="ECO:0000256" key="2">
    <source>
        <dbReference type="ARBA" id="ARBA00012621"/>
    </source>
</evidence>
<evidence type="ECO:0000256" key="5">
    <source>
        <dbReference type="ARBA" id="ARBA00031445"/>
    </source>
</evidence>
<evidence type="ECO:0000256" key="1">
    <source>
        <dbReference type="ARBA" id="ARBA00004713"/>
    </source>
</evidence>
<keyword evidence="7" id="KW-1003">Cell membrane</keyword>
<comment type="similarity">
    <text evidence="7">Belongs to the glycosyltransferase group 1 family.</text>
</comment>
<keyword evidence="7" id="KW-0472">Membrane</keyword>
<keyword evidence="4 7" id="KW-0808">Transferase</keyword>
<dbReference type="Gene3D" id="3.40.50.2000">
    <property type="entry name" value="Glycogen Phosphorylase B"/>
    <property type="match status" value="1"/>
</dbReference>
<evidence type="ECO:0000313" key="9">
    <source>
        <dbReference type="EMBL" id="CAH2030494.1"/>
    </source>
</evidence>
<proteinExistence type="inferred from homology"/>
<dbReference type="GO" id="GO:0043842">
    <property type="term" value="F:Kdo transferase activity"/>
    <property type="evidence" value="ECO:0007669"/>
    <property type="project" value="UniProtKB-EC"/>
</dbReference>
<evidence type="ECO:0000256" key="4">
    <source>
        <dbReference type="ARBA" id="ARBA00022679"/>
    </source>
</evidence>
<comment type="pathway">
    <text evidence="1 7">Bacterial outer membrane biogenesis; LPS core biosynthesis.</text>
</comment>
<comment type="subcellular location">
    <subcellularLocation>
        <location evidence="7">Cell membrane</location>
    </subcellularLocation>
</comment>
<comment type="function">
    <text evidence="7">Involved in lipopolysaccharide (LPS) biosynthesis. Catalyzes the transfer of 3-deoxy-D-manno-octulosonate (Kdo) residue(s) from CMP-Kdo to lipid IV(A), the tetraacyldisaccharide-1,4'-bisphosphate precursor of lipid A.</text>
</comment>
<dbReference type="SUPFAM" id="SSF53756">
    <property type="entry name" value="UDP-Glycosyltransferase/glycogen phosphorylase"/>
    <property type="match status" value="1"/>
</dbReference>
<evidence type="ECO:0000256" key="7">
    <source>
        <dbReference type="RuleBase" id="RU365103"/>
    </source>
</evidence>
<feature type="domain" description="3-deoxy-D-manno-octulosonic-acid transferase N-terminal" evidence="8">
    <location>
        <begin position="34"/>
        <end position="214"/>
    </location>
</feature>
<dbReference type="PANTHER" id="PTHR42755:SF1">
    <property type="entry name" value="3-DEOXY-D-MANNO-OCTULOSONIC ACID TRANSFERASE, MITOCHONDRIAL-RELATED"/>
    <property type="match status" value="1"/>
</dbReference>
<gene>
    <name evidence="9" type="ORF">GEAMG1_0682</name>
</gene>
<organism evidence="9 10">
    <name type="scientific">Trichlorobacter ammonificans</name>
    <dbReference type="NCBI Taxonomy" id="2916410"/>
    <lineage>
        <taxon>Bacteria</taxon>
        <taxon>Pseudomonadati</taxon>
        <taxon>Thermodesulfobacteriota</taxon>
        <taxon>Desulfuromonadia</taxon>
        <taxon>Geobacterales</taxon>
        <taxon>Geobacteraceae</taxon>
        <taxon>Trichlorobacter</taxon>
    </lineage>
</organism>
<dbReference type="InterPro" id="IPR039901">
    <property type="entry name" value="Kdotransferase"/>
</dbReference>
<keyword evidence="7" id="KW-0448">Lipopolysaccharide biosynthesis</keyword>
<dbReference type="EC" id="2.4.99.12" evidence="2 7"/>
<comment type="catalytic activity">
    <reaction evidence="6 7">
        <text>lipid IVA (E. coli) + CMP-3-deoxy-beta-D-manno-octulosonate = alpha-Kdo-(2-&gt;6)-lipid IVA (E. coli) + CMP + H(+)</text>
        <dbReference type="Rhea" id="RHEA:28066"/>
        <dbReference type="ChEBI" id="CHEBI:15378"/>
        <dbReference type="ChEBI" id="CHEBI:58603"/>
        <dbReference type="ChEBI" id="CHEBI:60364"/>
        <dbReference type="ChEBI" id="CHEBI:60377"/>
        <dbReference type="ChEBI" id="CHEBI:85987"/>
        <dbReference type="EC" id="2.4.99.12"/>
    </reaction>
</comment>
<dbReference type="Gene3D" id="3.40.50.11720">
    <property type="entry name" value="3-Deoxy-D-manno-octulosonic-acid transferase, N-terminal domain"/>
    <property type="match status" value="1"/>
</dbReference>
<keyword evidence="10" id="KW-1185">Reference proteome</keyword>
<accession>A0ABM9D5H6</accession>
<name>A0ABM9D5H6_9BACT</name>
<dbReference type="Proteomes" id="UP001295463">
    <property type="component" value="Chromosome"/>
</dbReference>
<dbReference type="InterPro" id="IPR038107">
    <property type="entry name" value="Glycos_transf_N_sf"/>
</dbReference>
<reference evidence="9 10" key="1">
    <citation type="submission" date="2022-03" db="EMBL/GenBank/DDBJ databases">
        <authorList>
            <person name="Koch H."/>
        </authorList>
    </citation>
    <scope>NUCLEOTIDE SEQUENCE [LARGE SCALE GENOMIC DNA]</scope>
    <source>
        <strain evidence="9 10">G1</strain>
    </source>
</reference>
<evidence type="ECO:0000256" key="3">
    <source>
        <dbReference type="ARBA" id="ARBA00019077"/>
    </source>
</evidence>
<dbReference type="EMBL" id="OW150024">
    <property type="protein sequence ID" value="CAH2030494.1"/>
    <property type="molecule type" value="Genomic_DNA"/>
</dbReference>
<keyword evidence="9" id="KW-0328">Glycosyltransferase</keyword>
<dbReference type="InterPro" id="IPR007507">
    <property type="entry name" value="Glycos_transf_N"/>
</dbReference>
<evidence type="ECO:0000259" key="8">
    <source>
        <dbReference type="Pfam" id="PF04413"/>
    </source>
</evidence>
<sequence>MLLALYQILALLLLPLLLPWHLYRSLSRGRSPGFAERLGWLPSAVTKRLAGRPVIWLHAVSVGEAMAARPLLKALKSRYPDHGLLMSVTTETGRAVAAGFPEPDCCIYFPFDVLPAVRAALTSVAPRLIIIMETEIWPTFCREADRRGIPLLLVNGRISDRSIGRYRKLAWFFRHPLALFSHCCMQSDADRDRIIAIGAPEERTMVCGNLKYDIPWRQVPVEERHDLRRQYGIPAGRLVVVAASTHPGEEELLVPVWRQAAQQRNDLQLVLVPRHPERAGEVAALMEKNTLACRRRTTLTDGAVLAPGQVLLVDTVGELMKLYALADLAFVGGSLVPTGGHNLLEPASLGIPLIFGPHMANFRDIAALALQYGAGVQVTDTAELAEALKEFLNSPDLRQVLGANGLKMLRDSGGATERIMDVVARSL</sequence>